<organism evidence="7 8">
    <name type="scientific">Myxozyma melibiosi</name>
    <dbReference type="NCBI Taxonomy" id="54550"/>
    <lineage>
        <taxon>Eukaryota</taxon>
        <taxon>Fungi</taxon>
        <taxon>Dikarya</taxon>
        <taxon>Ascomycota</taxon>
        <taxon>Saccharomycotina</taxon>
        <taxon>Lipomycetes</taxon>
        <taxon>Lipomycetales</taxon>
        <taxon>Lipomycetaceae</taxon>
        <taxon>Myxozyma</taxon>
    </lineage>
</organism>
<comment type="caution">
    <text evidence="7">The sequence shown here is derived from an EMBL/GenBank/DDBJ whole genome shotgun (WGS) entry which is preliminary data.</text>
</comment>
<dbReference type="Gene3D" id="1.20.58.1220">
    <property type="entry name" value="Exo84p, C-terminal helical domain"/>
    <property type="match status" value="1"/>
</dbReference>
<dbReference type="InterPro" id="IPR032403">
    <property type="entry name" value="Exo84_C"/>
</dbReference>
<dbReference type="RefSeq" id="XP_064770588.1">
    <property type="nucleotide sequence ID" value="XM_064914393.1"/>
</dbReference>
<dbReference type="InterPro" id="IPR033961">
    <property type="entry name" value="Exo84"/>
</dbReference>
<dbReference type="GeneID" id="90039905"/>
<dbReference type="Pfam" id="PF16528">
    <property type="entry name" value="Exo84_C"/>
    <property type="match status" value="1"/>
</dbReference>
<protein>
    <submittedName>
        <fullName evidence="7">Cullin repeat-like-containing domain protein</fullName>
    </submittedName>
</protein>
<dbReference type="Proteomes" id="UP001498771">
    <property type="component" value="Unassembled WGS sequence"/>
</dbReference>
<keyword evidence="4" id="KW-0653">Protein transport</keyword>
<name>A0ABR1FCI9_9ASCO</name>
<feature type="compositionally biased region" description="Basic and acidic residues" evidence="5">
    <location>
        <begin position="148"/>
        <end position="157"/>
    </location>
</feature>
<feature type="domain" description="Exocyst component Exo84 C-terminal" evidence="6">
    <location>
        <begin position="381"/>
        <end position="570"/>
    </location>
</feature>
<evidence type="ECO:0000259" key="6">
    <source>
        <dbReference type="Pfam" id="PF16528"/>
    </source>
</evidence>
<evidence type="ECO:0000256" key="3">
    <source>
        <dbReference type="ARBA" id="ARBA00022483"/>
    </source>
</evidence>
<keyword evidence="8" id="KW-1185">Reference proteome</keyword>
<dbReference type="PANTHER" id="PTHR21426:SF12">
    <property type="entry name" value="EXOCYST COMPLEX COMPONENT 8"/>
    <property type="match status" value="1"/>
</dbReference>
<feature type="compositionally biased region" description="Low complexity" evidence="5">
    <location>
        <begin position="183"/>
        <end position="193"/>
    </location>
</feature>
<feature type="region of interest" description="Disordered" evidence="5">
    <location>
        <begin position="1"/>
        <end position="200"/>
    </location>
</feature>
<dbReference type="EMBL" id="JBBJBU010000001">
    <property type="protein sequence ID" value="KAK7207555.1"/>
    <property type="molecule type" value="Genomic_DNA"/>
</dbReference>
<evidence type="ECO:0000256" key="1">
    <source>
        <dbReference type="ARBA" id="ARBA00007210"/>
    </source>
</evidence>
<keyword evidence="2" id="KW-0813">Transport</keyword>
<feature type="region of interest" description="Disordered" evidence="5">
    <location>
        <begin position="324"/>
        <end position="345"/>
    </location>
</feature>
<dbReference type="Gene3D" id="1.20.58.1210">
    <property type="entry name" value="Exo84p, N-terminal helical domain"/>
    <property type="match status" value="1"/>
</dbReference>
<accession>A0ABR1FCI9</accession>
<evidence type="ECO:0000313" key="8">
    <source>
        <dbReference type="Proteomes" id="UP001498771"/>
    </source>
</evidence>
<dbReference type="InterPro" id="IPR042561">
    <property type="entry name" value="Exo84_C_1"/>
</dbReference>
<evidence type="ECO:0000313" key="7">
    <source>
        <dbReference type="EMBL" id="KAK7207555.1"/>
    </source>
</evidence>
<evidence type="ECO:0000256" key="4">
    <source>
        <dbReference type="ARBA" id="ARBA00022927"/>
    </source>
</evidence>
<comment type="similarity">
    <text evidence="1">Belongs to the EXO84 family.</text>
</comment>
<sequence length="618" mass="68704">MNTIEEDPVSPTSQPMRQTRSRGRKRRGTVTAPPPPPSASAAAAAAAAAATPASAEAGSDGRRQSIIPSMTTSKRLSTTLRMHDESGSHHSDKVGKLLKRYSHRLSDNGLGNAKLKKGAGKHDKYANGFLSPDNIPHPSERPQAISQPRRDADRGISVDHPSSSSSPSKKYIPNTKPVDDRATASAASTQPAAEKPVLIGLDEKNYPVPIRDFQDSSFDARQYVRSHLADSADYQVRDYLEKLRITREQIGKDMQKNLFNNYSQFVKISSEIMTLEQEIRYTRNMMNELCGLVVGMRLDKDAEKANASKDSKTEDSSVAMPILHQATRGDLVSNTPPPIPETPETRHHLIRSISSASLKNPPIIGHKATGNGNKEEQKIPEEQLLELDVMIAHRLMDDAVSTIERLKGDLEYEDIDPELIDRGDEVYDILAHDLASEFTSRKKIGKTIQLLIRLGYVDEARTQLLDSRSEIIRRRVDQVRKDSEDIAFYVSQVATISFTIIKSTIDIYRECFPAYNLASRIADWAYQEVHKYIDFFSETMKGVQPGSELYTRATAATRSQSDKLKDIGMSMNFLLNDVLNPHVPVTPQPSVQYADNTVYRNGSTPSTPGGHQLTIDVR</sequence>
<dbReference type="InterPro" id="IPR042560">
    <property type="entry name" value="Exo84_C_2"/>
</dbReference>
<evidence type="ECO:0000256" key="5">
    <source>
        <dbReference type="SAM" id="MobiDB-lite"/>
    </source>
</evidence>
<reference evidence="7 8" key="1">
    <citation type="submission" date="2024-03" db="EMBL/GenBank/DDBJ databases">
        <title>Genome-scale model development and genomic sequencing of the oleaginous clade Lipomyces.</title>
        <authorList>
            <consortium name="Lawrence Berkeley National Laboratory"/>
            <person name="Czajka J.J."/>
            <person name="Han Y."/>
            <person name="Kim J."/>
            <person name="Mondo S.J."/>
            <person name="Hofstad B.A."/>
            <person name="Robles A."/>
            <person name="Haridas S."/>
            <person name="Riley R."/>
            <person name="LaButti K."/>
            <person name="Pangilinan J."/>
            <person name="Andreopoulos W."/>
            <person name="Lipzen A."/>
            <person name="Yan J."/>
            <person name="Wang M."/>
            <person name="Ng V."/>
            <person name="Grigoriev I.V."/>
            <person name="Spatafora J.W."/>
            <person name="Magnuson J.K."/>
            <person name="Baker S.E."/>
            <person name="Pomraning K.R."/>
        </authorList>
    </citation>
    <scope>NUCLEOTIDE SEQUENCE [LARGE SCALE GENOMIC DNA]</scope>
    <source>
        <strain evidence="7 8">Phaff 52-87</strain>
    </source>
</reference>
<dbReference type="SUPFAM" id="SSF74788">
    <property type="entry name" value="Cullin repeat-like"/>
    <property type="match status" value="1"/>
</dbReference>
<proteinExistence type="inferred from homology"/>
<feature type="compositionally biased region" description="Polar residues" evidence="5">
    <location>
        <begin position="66"/>
        <end position="80"/>
    </location>
</feature>
<dbReference type="PANTHER" id="PTHR21426">
    <property type="entry name" value="EXOCYST COMPLEX COMPONENT 8"/>
    <property type="match status" value="1"/>
</dbReference>
<keyword evidence="3" id="KW-0268">Exocytosis</keyword>
<evidence type="ECO:0000256" key="2">
    <source>
        <dbReference type="ARBA" id="ARBA00022448"/>
    </source>
</evidence>
<dbReference type="InterPro" id="IPR016159">
    <property type="entry name" value="Cullin_repeat-like_dom_sf"/>
</dbReference>
<feature type="compositionally biased region" description="Basic and acidic residues" evidence="5">
    <location>
        <begin position="81"/>
        <end position="95"/>
    </location>
</feature>
<dbReference type="Pfam" id="PF08700">
    <property type="entry name" value="VPS51_Exo84_N"/>
    <property type="match status" value="1"/>
</dbReference>
<feature type="compositionally biased region" description="Low complexity" evidence="5">
    <location>
        <begin position="39"/>
        <end position="55"/>
    </location>
</feature>
<gene>
    <name evidence="7" type="ORF">BZA70DRAFT_292903</name>
</gene>
<feature type="compositionally biased region" description="Basic residues" evidence="5">
    <location>
        <begin position="19"/>
        <end position="28"/>
    </location>
</feature>